<evidence type="ECO:0000256" key="8">
    <source>
        <dbReference type="PIRSR" id="PIRSR630616-3"/>
    </source>
</evidence>
<dbReference type="Pfam" id="PF00069">
    <property type="entry name" value="Pkinase"/>
    <property type="match status" value="1"/>
</dbReference>
<accession>A0A2V0NW08</accession>
<keyword evidence="4 11" id="KW-0418">Kinase</keyword>
<feature type="binding site" evidence="7">
    <location>
        <begin position="178"/>
        <end position="179"/>
    </location>
    <ligand>
        <name>ATP</name>
        <dbReference type="ChEBI" id="CHEBI:30616"/>
    </ligand>
</feature>
<evidence type="ECO:0000256" key="6">
    <source>
        <dbReference type="PIRSR" id="PIRSR630616-1"/>
    </source>
</evidence>
<dbReference type="Proteomes" id="UP000247498">
    <property type="component" value="Unassembled WGS sequence"/>
</dbReference>
<dbReference type="PANTHER" id="PTHR24350">
    <property type="entry name" value="SERINE/THREONINE-PROTEIN KINASE IAL-RELATED"/>
    <property type="match status" value="1"/>
</dbReference>
<feature type="binding site" evidence="7">
    <location>
        <begin position="127"/>
        <end position="129"/>
    </location>
    <ligand>
        <name>ATP</name>
        <dbReference type="ChEBI" id="CHEBI:30616"/>
    </ligand>
</feature>
<gene>
    <name evidence="11" type="ORF">Rsub_01504</name>
</gene>
<feature type="domain" description="Protein kinase" evidence="10">
    <location>
        <begin position="46"/>
        <end position="318"/>
    </location>
</feature>
<dbReference type="SMART" id="SM00220">
    <property type="entry name" value="S_TKc"/>
    <property type="match status" value="1"/>
</dbReference>
<dbReference type="EMBL" id="BDRX01000007">
    <property type="protein sequence ID" value="GBF89005.1"/>
    <property type="molecule type" value="Genomic_DNA"/>
</dbReference>
<dbReference type="GO" id="GO:0005524">
    <property type="term" value="F:ATP binding"/>
    <property type="evidence" value="ECO:0007669"/>
    <property type="project" value="UniProtKB-KW"/>
</dbReference>
<evidence type="ECO:0000256" key="5">
    <source>
        <dbReference type="ARBA" id="ARBA00022840"/>
    </source>
</evidence>
<dbReference type="STRING" id="307507.A0A2V0NW08"/>
<dbReference type="OrthoDB" id="377346at2759"/>
<evidence type="ECO:0000256" key="7">
    <source>
        <dbReference type="PIRSR" id="PIRSR630616-2"/>
    </source>
</evidence>
<evidence type="ECO:0000256" key="3">
    <source>
        <dbReference type="ARBA" id="ARBA00022741"/>
    </source>
</evidence>
<evidence type="ECO:0000313" key="11">
    <source>
        <dbReference type="EMBL" id="GBF89005.1"/>
    </source>
</evidence>
<feature type="region of interest" description="Disordered" evidence="9">
    <location>
        <begin position="346"/>
        <end position="366"/>
    </location>
</feature>
<dbReference type="InterPro" id="IPR030616">
    <property type="entry name" value="Aur-like"/>
</dbReference>
<keyword evidence="1" id="KW-0723">Serine/threonine-protein kinase</keyword>
<dbReference type="PROSITE" id="PS50011">
    <property type="entry name" value="PROTEIN_KINASE_DOM"/>
    <property type="match status" value="1"/>
</dbReference>
<feature type="compositionally biased region" description="Basic and acidic residues" evidence="9">
    <location>
        <begin position="521"/>
        <end position="532"/>
    </location>
</feature>
<feature type="binding site" evidence="7">
    <location>
        <position position="192"/>
    </location>
    <ligand>
        <name>ATP</name>
        <dbReference type="ChEBI" id="CHEBI:30616"/>
    </ligand>
</feature>
<evidence type="ECO:0000313" key="12">
    <source>
        <dbReference type="Proteomes" id="UP000247498"/>
    </source>
</evidence>
<keyword evidence="12" id="KW-1185">Reference proteome</keyword>
<name>A0A2V0NW08_9CHLO</name>
<sequence length="555" mass="56541">MAGGAAATEAAAASDAAAAAAAARSGSAPCQARASSSALLLSMDDFANFRQIGKGKDSVVYSATCVKLGGASVVLKVYDKSRISAVKGRSVRREARIMRFLTDSRVPHVCHYIGAFQDSKQIYIVMEHASGGDLLEQLLREGRAMTEKRVVREVIVPMLTCLAHLHAGGVIHRDIKLENLFVSPTRGVLLGDFGLALCTHEEKPISPVGTLEYMPPEILRLPTTDLLTNGTVRAEDVVPVDEKVDSWSLGVTVFELVTGRSPFEGASKDEVRSAILRHAMRPPPAFLSPDCVDWVTRAMTPAAADRPGALELLRHRWVLRHLQAEDAARVADLRVCVPRMPVAPPPPAAEAAAGDAAAAVEQGGKEPAAEEVDAAAATAAAVATSAAAAAAAAAAAVATAAAATATAGAAAAGAAVEATGKQLQVVAEEAATVCTATCRASSAASASVCAANPSASSCSSGAPVSASSVRGSQSTGSSGCGTSSFSVADSASSLPGLGRAVGKGGAQPPVPKAGGQLRQRLASDEVCSGKERGGKGNRMLAWIRRSSGIIAKESA</sequence>
<dbReference type="GO" id="GO:0004674">
    <property type="term" value="F:protein serine/threonine kinase activity"/>
    <property type="evidence" value="ECO:0007669"/>
    <property type="project" value="UniProtKB-KW"/>
</dbReference>
<dbReference type="Gene3D" id="1.10.510.10">
    <property type="entry name" value="Transferase(Phosphotransferase) domain 1"/>
    <property type="match status" value="1"/>
</dbReference>
<evidence type="ECO:0000256" key="4">
    <source>
        <dbReference type="ARBA" id="ARBA00022777"/>
    </source>
</evidence>
<dbReference type="InterPro" id="IPR008271">
    <property type="entry name" value="Ser/Thr_kinase_AS"/>
</dbReference>
<keyword evidence="2" id="KW-0808">Transferase</keyword>
<evidence type="ECO:0000256" key="2">
    <source>
        <dbReference type="ARBA" id="ARBA00022679"/>
    </source>
</evidence>
<evidence type="ECO:0000256" key="9">
    <source>
        <dbReference type="SAM" id="MobiDB-lite"/>
    </source>
</evidence>
<dbReference type="InterPro" id="IPR011009">
    <property type="entry name" value="Kinase-like_dom_sf"/>
</dbReference>
<feature type="binding site" evidence="7">
    <location>
        <position position="56"/>
    </location>
    <ligand>
        <name>ATP</name>
        <dbReference type="ChEBI" id="CHEBI:30616"/>
    </ligand>
</feature>
<dbReference type="SUPFAM" id="SSF56112">
    <property type="entry name" value="Protein kinase-like (PK-like)"/>
    <property type="match status" value="1"/>
</dbReference>
<feature type="region of interest" description="Disordered" evidence="9">
    <location>
        <begin position="498"/>
        <end position="532"/>
    </location>
</feature>
<protein>
    <submittedName>
        <fullName evidence="11">Aurora like kinase</fullName>
    </submittedName>
</protein>
<dbReference type="InterPro" id="IPR000719">
    <property type="entry name" value="Prot_kinase_dom"/>
</dbReference>
<proteinExistence type="predicted"/>
<feature type="compositionally biased region" description="Low complexity" evidence="9">
    <location>
        <begin position="349"/>
        <end position="359"/>
    </location>
</feature>
<keyword evidence="3 7" id="KW-0547">Nucleotide-binding</keyword>
<dbReference type="PROSITE" id="PS00108">
    <property type="entry name" value="PROTEIN_KINASE_ST"/>
    <property type="match status" value="1"/>
</dbReference>
<feature type="region of interest" description="Disordered" evidence="9">
    <location>
        <begin position="454"/>
        <end position="480"/>
    </location>
</feature>
<evidence type="ECO:0000259" key="10">
    <source>
        <dbReference type="PROSITE" id="PS50011"/>
    </source>
</evidence>
<feature type="binding site" evidence="7">
    <location>
        <position position="76"/>
    </location>
    <ligand>
        <name>ATP</name>
        <dbReference type="ChEBI" id="CHEBI:30616"/>
    </ligand>
</feature>
<dbReference type="InParanoid" id="A0A2V0NW08"/>
<reference evidence="11 12" key="1">
    <citation type="journal article" date="2018" name="Sci. Rep.">
        <title>Raphidocelis subcapitata (=Pseudokirchneriella subcapitata) provides an insight into genome evolution and environmental adaptations in the Sphaeropleales.</title>
        <authorList>
            <person name="Suzuki S."/>
            <person name="Yamaguchi H."/>
            <person name="Nakajima N."/>
            <person name="Kawachi M."/>
        </authorList>
    </citation>
    <scope>NUCLEOTIDE SEQUENCE [LARGE SCALE GENOMIC DNA]</scope>
    <source>
        <strain evidence="11 12">NIES-35</strain>
    </source>
</reference>
<feature type="active site" description="Proton acceptor" evidence="6">
    <location>
        <position position="174"/>
    </location>
</feature>
<comment type="caution">
    <text evidence="11">The sequence shown here is derived from an EMBL/GenBank/DDBJ whole genome shotgun (WGS) entry which is preliminary data.</text>
</comment>
<evidence type="ECO:0000256" key="1">
    <source>
        <dbReference type="ARBA" id="ARBA00022527"/>
    </source>
</evidence>
<dbReference type="AlphaFoldDB" id="A0A2V0NW08"/>
<organism evidence="11 12">
    <name type="scientific">Raphidocelis subcapitata</name>
    <dbReference type="NCBI Taxonomy" id="307507"/>
    <lineage>
        <taxon>Eukaryota</taxon>
        <taxon>Viridiplantae</taxon>
        <taxon>Chlorophyta</taxon>
        <taxon>core chlorophytes</taxon>
        <taxon>Chlorophyceae</taxon>
        <taxon>CS clade</taxon>
        <taxon>Sphaeropleales</taxon>
        <taxon>Selenastraceae</taxon>
        <taxon>Raphidocelis</taxon>
    </lineage>
</organism>
<feature type="cross-link" description="Glycyl lysine isopeptide (Lys-Gly) (interchain with G-Cter in SUMO2)" evidence="8">
    <location>
        <position position="176"/>
    </location>
</feature>
<keyword evidence="5 7" id="KW-0067">ATP-binding</keyword>